<reference evidence="4" key="1">
    <citation type="submission" date="2024-04" db="EMBL/GenBank/DDBJ databases">
        <title>Salinicola lusitanus LLJ914,a marine bacterium isolated from the Okinawa Trough.</title>
        <authorList>
            <person name="Li J."/>
        </authorList>
    </citation>
    <scope>NUCLEOTIDE SEQUENCE [LARGE SCALE GENOMIC DNA]</scope>
</reference>
<keyword evidence="1" id="KW-0175">Coiled coil</keyword>
<feature type="compositionally biased region" description="Polar residues" evidence="2">
    <location>
        <begin position="674"/>
        <end position="698"/>
    </location>
</feature>
<feature type="region of interest" description="Disordered" evidence="2">
    <location>
        <begin position="616"/>
        <end position="871"/>
    </location>
</feature>
<feature type="region of interest" description="Disordered" evidence="2">
    <location>
        <begin position="950"/>
        <end position="986"/>
    </location>
</feature>
<feature type="region of interest" description="Disordered" evidence="2">
    <location>
        <begin position="259"/>
        <end position="279"/>
    </location>
</feature>
<protein>
    <recommendedName>
        <fullName evidence="5">PB1 domain-containing protein</fullName>
    </recommendedName>
</protein>
<dbReference type="EMBL" id="JBBPFD010000002">
    <property type="protein sequence ID" value="KAK7938560.1"/>
    <property type="molecule type" value="Genomic_DNA"/>
</dbReference>
<feature type="coiled-coil region" evidence="1">
    <location>
        <begin position="907"/>
        <end position="934"/>
    </location>
</feature>
<dbReference type="Proteomes" id="UP001460270">
    <property type="component" value="Unassembled WGS sequence"/>
</dbReference>
<organism evidence="3 4">
    <name type="scientific">Mugilogobius chulae</name>
    <name type="common">yellowstripe goby</name>
    <dbReference type="NCBI Taxonomy" id="88201"/>
    <lineage>
        <taxon>Eukaryota</taxon>
        <taxon>Metazoa</taxon>
        <taxon>Chordata</taxon>
        <taxon>Craniata</taxon>
        <taxon>Vertebrata</taxon>
        <taxon>Euteleostomi</taxon>
        <taxon>Actinopterygii</taxon>
        <taxon>Neopterygii</taxon>
        <taxon>Teleostei</taxon>
        <taxon>Neoteleostei</taxon>
        <taxon>Acanthomorphata</taxon>
        <taxon>Gobiaria</taxon>
        <taxon>Gobiiformes</taxon>
        <taxon>Gobioidei</taxon>
        <taxon>Gobiidae</taxon>
        <taxon>Gobionellinae</taxon>
        <taxon>Mugilogobius</taxon>
    </lineage>
</organism>
<evidence type="ECO:0008006" key="5">
    <source>
        <dbReference type="Google" id="ProtNLM"/>
    </source>
</evidence>
<name>A0AAW0PSQ4_9GOBI</name>
<keyword evidence="4" id="KW-1185">Reference proteome</keyword>
<proteinExistence type="predicted"/>
<dbReference type="PANTHER" id="PTHR31025:SF29">
    <property type="entry name" value="SI:CH211-196P9.1"/>
    <property type="match status" value="1"/>
</dbReference>
<evidence type="ECO:0000256" key="1">
    <source>
        <dbReference type="SAM" id="Coils"/>
    </source>
</evidence>
<comment type="caution">
    <text evidence="3">The sequence shown here is derived from an EMBL/GenBank/DDBJ whole genome shotgun (WGS) entry which is preliminary data.</text>
</comment>
<feature type="compositionally biased region" description="Polar residues" evidence="2">
    <location>
        <begin position="833"/>
        <end position="857"/>
    </location>
</feature>
<feature type="compositionally biased region" description="Low complexity" evidence="2">
    <location>
        <begin position="98"/>
        <end position="130"/>
    </location>
</feature>
<dbReference type="PANTHER" id="PTHR31025">
    <property type="entry name" value="SI:CH211-196P9.1-RELATED"/>
    <property type="match status" value="1"/>
</dbReference>
<feature type="coiled-coil region" evidence="1">
    <location>
        <begin position="504"/>
        <end position="531"/>
    </location>
</feature>
<gene>
    <name evidence="3" type="ORF">WMY93_001886</name>
</gene>
<feature type="compositionally biased region" description="Basic and acidic residues" evidence="2">
    <location>
        <begin position="773"/>
        <end position="809"/>
    </location>
</feature>
<dbReference type="AlphaFoldDB" id="A0AAW0PSQ4"/>
<feature type="compositionally biased region" description="Basic and acidic residues" evidence="2">
    <location>
        <begin position="625"/>
        <end position="642"/>
    </location>
</feature>
<evidence type="ECO:0000256" key="2">
    <source>
        <dbReference type="SAM" id="MobiDB-lite"/>
    </source>
</evidence>
<evidence type="ECO:0000313" key="4">
    <source>
        <dbReference type="Proteomes" id="UP001460270"/>
    </source>
</evidence>
<evidence type="ECO:0000313" key="3">
    <source>
        <dbReference type="EMBL" id="KAK7938560.1"/>
    </source>
</evidence>
<feature type="region of interest" description="Disordered" evidence="2">
    <location>
        <begin position="98"/>
        <end position="134"/>
    </location>
</feature>
<accession>A0AAW0PSQ4</accession>
<sequence length="986" mass="111010">MLVKVEYGGVKKFIKVPDIEGTFDLPAFFQEVTNKFSLHDQLERRGELCLTDETGTEVDTDIFDELLKSGVKEFKVNCQYPVTDLHIDIVNDSSDSSVVQLSQPATPSSSENSPTSPTLSLLESLSSPSSHGSDSVIMVATTKKKKVAHAEMDRVEALQKVESVLKSHPKGKDIFTEYEKTKKLSDGTRRLMVNMLVAEMMESHGRLPPRCVRTSYARGIVALFPYLEDPFSKNGFEHFYDPAGNTGYLAWRLKTVQRNSSETRQKSPTSQLLSSPTAQRQSLLSVEQLDGEECQEAISVITHSTDKALIKVKMRETFEYRQKLVHDQKESSSIFEIFPRFLDTPGLIEQDFSLMFGESVSGKFISKWPTYFKPKVIEECKKNPNVSELLSSLDSGTENEHGWDSDVTSLLLLLHLLPPTSRGPKKMAKISSAQATDRLFKFLKEGRSISTFLEKVNVRQPFLLCIGEHKKKIENFFIVMDKGVLPCAAQTGEALRGFAKERLVAAAEEIFAQFQRTIAEYEEELRRCKDENRWKQTLLESVLNLKVVLVPVDVKTSPGLGLSHGPNQEIPETSQIKDAPEEQRLRHLQVSAPESSGVCVRTEELSLLQQTELIQEETQGEDVSTEPHLHSETERDTVHSSDSDNDEEWRAPLSCSDGEDHDNQVQIRNKRTTAQKSGLSSKYKSAPETSATVNNGDNHLNAHKSKHTEERPCVKTNPEPGLNHGLNQEIPETSQTEDEPEEQRDQHLQVCVPESSAVCVKTKESSLLQQTELKQEETHGEDASRKPHLHSETERDTEHSSDSNNEDWRAPLSCSDDEDHDNQIQIRTRRTTAQKSNLSSKYKSAPETSATVNNGDKSGTAKGSEEKKNQCSFELDLTAERFVKMSKGEALRCFVKERLTAAAEEIFAHFERTIAEYEDELRRYKDENQRKQALLEPVLSPRVVLLRADIKTSPGPGLNHGPNQEIPETSQIKDEPEEQLIQHLQV</sequence>